<dbReference type="EMBL" id="LN614828">
    <property type="protein sequence ID" value="CEG59208.1"/>
    <property type="molecule type" value="Genomic_DNA"/>
</dbReference>
<dbReference type="AlphaFoldDB" id="A0A098G9T5"/>
<dbReference type="KEGG" id="lfa:LFA_pA0103"/>
<reference evidence="2" key="1">
    <citation type="submission" date="2014-09" db="EMBL/GenBank/DDBJ databases">
        <authorList>
            <person name="Gomez-Valero L."/>
        </authorList>
    </citation>
    <scope>NUCLEOTIDE SEQUENCE [LARGE SCALE GENOMIC DNA]</scope>
    <source>
        <strain evidence="2">ATCC700992</strain>
        <plasmid evidence="2">LLAP10_pA</plasmid>
    </source>
</reference>
<geneLocation type="plasmid" evidence="2">
    <name>LLAP10_pA</name>
</geneLocation>
<dbReference type="OrthoDB" id="4051399at2"/>
<protein>
    <submittedName>
        <fullName evidence="1">Uncharacterized protein</fullName>
    </submittedName>
</protein>
<proteinExistence type="predicted"/>
<evidence type="ECO:0000313" key="1">
    <source>
        <dbReference type="EMBL" id="CEG59208.1"/>
    </source>
</evidence>
<gene>
    <name evidence="1" type="ORF">LFA_pA0103</name>
</gene>
<dbReference type="Proteomes" id="UP000032430">
    <property type="component" value="Plasmid II"/>
</dbReference>
<dbReference type="RefSeq" id="WP_045097804.1">
    <property type="nucleotide sequence ID" value="NZ_LN614828.1"/>
</dbReference>
<organism evidence="1 2">
    <name type="scientific">Legionella fallonii LLAP-10</name>
    <dbReference type="NCBI Taxonomy" id="1212491"/>
    <lineage>
        <taxon>Bacteria</taxon>
        <taxon>Pseudomonadati</taxon>
        <taxon>Pseudomonadota</taxon>
        <taxon>Gammaproteobacteria</taxon>
        <taxon>Legionellales</taxon>
        <taxon>Legionellaceae</taxon>
        <taxon>Legionella</taxon>
    </lineage>
</organism>
<evidence type="ECO:0000313" key="2">
    <source>
        <dbReference type="Proteomes" id="UP000032430"/>
    </source>
</evidence>
<accession>A0A098G9T5</accession>
<sequence length="178" mass="20377">MKASNVISYFGSLVNKLEPEYTLRLEDIIYSKSHGHEICVMQLVGKSAFPKYTTEELLSDPSAMIGLSPQDAVTITRLDYTIKERKRKYQVLEIDRNGTILLRDSSGKECRFSEKNISSTREMIKDMRSEDAHDLGYRVGFREGVNAKKYKKQASKDIRAKIMRFIPFGKIGKKNELG</sequence>
<dbReference type="HOGENOM" id="CLU_1508798_0_0_6"/>
<name>A0A098G9T5_9GAMM</name>
<keyword evidence="2" id="KW-1185">Reference proteome</keyword>
<keyword evidence="1" id="KW-0614">Plasmid</keyword>